<reference evidence="1 2" key="1">
    <citation type="submission" date="2021-06" db="EMBL/GenBank/DDBJ databases">
        <title>Caerostris extrusa draft genome.</title>
        <authorList>
            <person name="Kono N."/>
            <person name="Arakawa K."/>
        </authorList>
    </citation>
    <scope>NUCLEOTIDE SEQUENCE [LARGE SCALE GENOMIC DNA]</scope>
</reference>
<feature type="non-terminal residue" evidence="1">
    <location>
        <position position="1"/>
    </location>
</feature>
<dbReference type="Proteomes" id="UP001054945">
    <property type="component" value="Unassembled WGS sequence"/>
</dbReference>
<comment type="caution">
    <text evidence="1">The sequence shown here is derived from an EMBL/GenBank/DDBJ whole genome shotgun (WGS) entry which is preliminary data.</text>
</comment>
<proteinExistence type="predicted"/>
<name>A0AAV4P4V1_CAEEX</name>
<sequence length="77" mass="8442">FTAQGATSAHLWCQPCSQLAFPRSGPGSVIRAPHHPRPDADAQPFLPEDFKSFHLAWNQICDICRNRAVVEALSSNA</sequence>
<evidence type="ECO:0000313" key="2">
    <source>
        <dbReference type="Proteomes" id="UP001054945"/>
    </source>
</evidence>
<organism evidence="1 2">
    <name type="scientific">Caerostris extrusa</name>
    <name type="common">Bark spider</name>
    <name type="synonym">Caerostris bankana</name>
    <dbReference type="NCBI Taxonomy" id="172846"/>
    <lineage>
        <taxon>Eukaryota</taxon>
        <taxon>Metazoa</taxon>
        <taxon>Ecdysozoa</taxon>
        <taxon>Arthropoda</taxon>
        <taxon>Chelicerata</taxon>
        <taxon>Arachnida</taxon>
        <taxon>Araneae</taxon>
        <taxon>Araneomorphae</taxon>
        <taxon>Entelegynae</taxon>
        <taxon>Araneoidea</taxon>
        <taxon>Araneidae</taxon>
        <taxon>Caerostris</taxon>
    </lineage>
</organism>
<accession>A0AAV4P4V1</accession>
<gene>
    <name evidence="1" type="ORF">CEXT_152251</name>
</gene>
<keyword evidence="2" id="KW-1185">Reference proteome</keyword>
<dbReference type="EMBL" id="BPLR01021566">
    <property type="protein sequence ID" value="GIX91221.1"/>
    <property type="molecule type" value="Genomic_DNA"/>
</dbReference>
<dbReference type="AlphaFoldDB" id="A0AAV4P4V1"/>
<evidence type="ECO:0000313" key="1">
    <source>
        <dbReference type="EMBL" id="GIX91221.1"/>
    </source>
</evidence>
<protein>
    <submittedName>
        <fullName evidence="1">Uncharacterized protein</fullName>
    </submittedName>
</protein>